<organism evidence="2 3">
    <name type="scientific">Syphacia muris</name>
    <dbReference type="NCBI Taxonomy" id="451379"/>
    <lineage>
        <taxon>Eukaryota</taxon>
        <taxon>Metazoa</taxon>
        <taxon>Ecdysozoa</taxon>
        <taxon>Nematoda</taxon>
        <taxon>Chromadorea</taxon>
        <taxon>Rhabditida</taxon>
        <taxon>Spirurina</taxon>
        <taxon>Oxyuridomorpha</taxon>
        <taxon>Oxyuroidea</taxon>
        <taxon>Oxyuridae</taxon>
        <taxon>Syphacia</taxon>
    </lineage>
</organism>
<accession>A0A0N5AS21</accession>
<evidence type="ECO:0000256" key="1">
    <source>
        <dbReference type="SAM" id="MobiDB-lite"/>
    </source>
</evidence>
<feature type="compositionally biased region" description="Polar residues" evidence="1">
    <location>
        <begin position="72"/>
        <end position="107"/>
    </location>
</feature>
<dbReference type="Proteomes" id="UP000046393">
    <property type="component" value="Unplaced"/>
</dbReference>
<feature type="region of interest" description="Disordered" evidence="1">
    <location>
        <begin position="20"/>
        <end position="109"/>
    </location>
</feature>
<sequence length="195" mass="21689">LYKSSNAYPYPRTHSLVVVPSTRPIAPEDDETSLPYTRLKQRPPLNRAIPPIPESRSNDSIMTQTSERRSSANETKPSSIADNNNVKTQKNGCYTSVRDPSNVNSNEPQKKLESAKVQQHLKNDEDDCSIVIENKLAHSLASKSPVALACKKTRLSETPKSPLLCVAHSVLSKIGNRFARNDTRQSMRTTTSMSR</sequence>
<dbReference type="WBParaSite" id="SMUV_0000757101-mRNA-1">
    <property type="protein sequence ID" value="SMUV_0000757101-mRNA-1"/>
    <property type="gene ID" value="SMUV_0000757101"/>
</dbReference>
<proteinExistence type="predicted"/>
<name>A0A0N5AS21_9BILA</name>
<reference evidence="3" key="1">
    <citation type="submission" date="2017-02" db="UniProtKB">
        <authorList>
            <consortium name="WormBaseParasite"/>
        </authorList>
    </citation>
    <scope>IDENTIFICATION</scope>
</reference>
<evidence type="ECO:0000313" key="3">
    <source>
        <dbReference type="WBParaSite" id="SMUV_0000757101-mRNA-1"/>
    </source>
</evidence>
<evidence type="ECO:0000313" key="2">
    <source>
        <dbReference type="Proteomes" id="UP000046393"/>
    </source>
</evidence>
<dbReference type="AlphaFoldDB" id="A0A0N5AS21"/>
<keyword evidence="2" id="KW-1185">Reference proteome</keyword>
<protein>
    <submittedName>
        <fullName evidence="3">Uncharacterized protein</fullName>
    </submittedName>
</protein>